<dbReference type="RefSeq" id="WP_207907654.1">
    <property type="nucleotide sequence ID" value="NZ_SMFY01000001.1"/>
</dbReference>
<evidence type="ECO:0000256" key="1">
    <source>
        <dbReference type="SAM" id="MobiDB-lite"/>
    </source>
</evidence>
<feature type="domain" description="Winged helix" evidence="2">
    <location>
        <begin position="21"/>
        <end position="94"/>
    </location>
</feature>
<evidence type="ECO:0000259" key="2">
    <source>
        <dbReference type="Pfam" id="PF22324"/>
    </source>
</evidence>
<dbReference type="EMBL" id="SMFY01000001">
    <property type="protein sequence ID" value="TCK30149.1"/>
    <property type="molecule type" value="Genomic_DNA"/>
</dbReference>
<dbReference type="Proteomes" id="UP000295030">
    <property type="component" value="Unassembled WGS sequence"/>
</dbReference>
<reference evidence="3 4" key="1">
    <citation type="submission" date="2019-03" db="EMBL/GenBank/DDBJ databases">
        <title>Genomic Encyclopedia of Type Strains, Phase IV (KMG-IV): sequencing the most valuable type-strain genomes for metagenomic binning, comparative biology and taxonomic classification.</title>
        <authorList>
            <person name="Goeker M."/>
        </authorList>
    </citation>
    <scope>NUCLEOTIDE SEQUENCE [LARGE SCALE GENOMIC DNA]</scope>
    <source>
        <strain evidence="3 4">DSM 101</strain>
    </source>
</reference>
<evidence type="ECO:0000313" key="3">
    <source>
        <dbReference type="EMBL" id="TCK30149.1"/>
    </source>
</evidence>
<comment type="caution">
    <text evidence="3">The sequence shown here is derived from an EMBL/GenBank/DDBJ whole genome shotgun (WGS) entry which is preliminary data.</text>
</comment>
<feature type="region of interest" description="Disordered" evidence="1">
    <location>
        <begin position="95"/>
        <end position="118"/>
    </location>
</feature>
<evidence type="ECO:0000313" key="4">
    <source>
        <dbReference type="Proteomes" id="UP000295030"/>
    </source>
</evidence>
<keyword evidence="4" id="KW-1185">Reference proteome</keyword>
<accession>A0A4R1IAW2</accession>
<dbReference type="InterPro" id="IPR054382">
    <property type="entry name" value="wHTH_alphaproteobact"/>
</dbReference>
<dbReference type="Pfam" id="PF22324">
    <property type="entry name" value="HTH_91"/>
    <property type="match status" value="1"/>
</dbReference>
<protein>
    <recommendedName>
        <fullName evidence="2">Winged helix domain-containing protein</fullName>
    </recommendedName>
</protein>
<gene>
    <name evidence="3" type="ORF">EV667_0236</name>
</gene>
<sequence>MRGPQSLLIRARLGGEDGKVITVNGRAAWALDQLMKAGDRGLTPVSNPAPRWSHYVWLLRAEGVAVETVDEPHAGAFAGTHARYILRSPIEVLERTGATAPPPPPVAAGAPLEYGRRP</sequence>
<name>A0A4R1IAW2_ANCAQ</name>
<dbReference type="AlphaFoldDB" id="A0A4R1IAW2"/>
<proteinExistence type="predicted"/>
<organism evidence="3 4">
    <name type="scientific">Ancylobacter aquaticus</name>
    <dbReference type="NCBI Taxonomy" id="100"/>
    <lineage>
        <taxon>Bacteria</taxon>
        <taxon>Pseudomonadati</taxon>
        <taxon>Pseudomonadota</taxon>
        <taxon>Alphaproteobacteria</taxon>
        <taxon>Hyphomicrobiales</taxon>
        <taxon>Xanthobacteraceae</taxon>
        <taxon>Ancylobacter</taxon>
    </lineage>
</organism>